<organism evidence="2 3">
    <name type="scientific">Glonium stellatum</name>
    <dbReference type="NCBI Taxonomy" id="574774"/>
    <lineage>
        <taxon>Eukaryota</taxon>
        <taxon>Fungi</taxon>
        <taxon>Dikarya</taxon>
        <taxon>Ascomycota</taxon>
        <taxon>Pezizomycotina</taxon>
        <taxon>Dothideomycetes</taxon>
        <taxon>Pleosporomycetidae</taxon>
        <taxon>Gloniales</taxon>
        <taxon>Gloniaceae</taxon>
        <taxon>Glonium</taxon>
    </lineage>
</organism>
<keyword evidence="3" id="KW-1185">Reference proteome</keyword>
<accession>A0A8E2FB55</accession>
<proteinExistence type="predicted"/>
<protein>
    <submittedName>
        <fullName evidence="2">Uncharacterized protein</fullName>
    </submittedName>
</protein>
<gene>
    <name evidence="2" type="ORF">AOQ84DRAFT_371881</name>
</gene>
<evidence type="ECO:0000256" key="1">
    <source>
        <dbReference type="SAM" id="MobiDB-lite"/>
    </source>
</evidence>
<dbReference type="AlphaFoldDB" id="A0A8E2FB55"/>
<reference evidence="2 3" key="1">
    <citation type="journal article" date="2016" name="Nat. Commun.">
        <title>Ectomycorrhizal ecology is imprinted in the genome of the dominant symbiotic fungus Cenococcum geophilum.</title>
        <authorList>
            <consortium name="DOE Joint Genome Institute"/>
            <person name="Peter M."/>
            <person name="Kohler A."/>
            <person name="Ohm R.A."/>
            <person name="Kuo A."/>
            <person name="Krutzmann J."/>
            <person name="Morin E."/>
            <person name="Arend M."/>
            <person name="Barry K.W."/>
            <person name="Binder M."/>
            <person name="Choi C."/>
            <person name="Clum A."/>
            <person name="Copeland A."/>
            <person name="Grisel N."/>
            <person name="Haridas S."/>
            <person name="Kipfer T."/>
            <person name="LaButti K."/>
            <person name="Lindquist E."/>
            <person name="Lipzen A."/>
            <person name="Maire R."/>
            <person name="Meier B."/>
            <person name="Mihaltcheva S."/>
            <person name="Molinier V."/>
            <person name="Murat C."/>
            <person name="Poggeler S."/>
            <person name="Quandt C.A."/>
            <person name="Sperisen C."/>
            <person name="Tritt A."/>
            <person name="Tisserant E."/>
            <person name="Crous P.W."/>
            <person name="Henrissat B."/>
            <person name="Nehls U."/>
            <person name="Egli S."/>
            <person name="Spatafora J.W."/>
            <person name="Grigoriev I.V."/>
            <person name="Martin F.M."/>
        </authorList>
    </citation>
    <scope>NUCLEOTIDE SEQUENCE [LARGE SCALE GENOMIC DNA]</scope>
    <source>
        <strain evidence="2 3">CBS 207.34</strain>
    </source>
</reference>
<feature type="region of interest" description="Disordered" evidence="1">
    <location>
        <begin position="1"/>
        <end position="47"/>
    </location>
</feature>
<dbReference type="OrthoDB" id="3792217at2759"/>
<evidence type="ECO:0000313" key="3">
    <source>
        <dbReference type="Proteomes" id="UP000250140"/>
    </source>
</evidence>
<feature type="region of interest" description="Disordered" evidence="1">
    <location>
        <begin position="59"/>
        <end position="82"/>
    </location>
</feature>
<name>A0A8E2FB55_9PEZI</name>
<sequence length="298" mass="33507">MASNDTMNDVAEIRDTEVPYDIPSMQTPPKHGIVEGRPSCSVSSSAREGDLDILPRVTVSPRPTWDETPDVPLADDTDRPTSNSMCDFPLPSYICSAASTPTLSSSNASPPAESELIWPEGSPQTPYARCVQRLNRLHPGVQKHIPSIIELGDSFLREDVVTSLTSFCRRWSQTDLCHRPTSASDELRIKSLLRGHYQAEAFKCRSVVDRLKLRFLRILLYHDFEGLRKTTWQSMGYCLMARTQLVSPRTRFFTNLTERTGKMSSHRKVSGGDRAFEDINRSAKDGPFRRPILASESF</sequence>
<dbReference type="EMBL" id="KV748673">
    <property type="protein sequence ID" value="OCL13764.1"/>
    <property type="molecule type" value="Genomic_DNA"/>
</dbReference>
<dbReference type="Proteomes" id="UP000250140">
    <property type="component" value="Unassembled WGS sequence"/>
</dbReference>
<evidence type="ECO:0000313" key="2">
    <source>
        <dbReference type="EMBL" id="OCL13764.1"/>
    </source>
</evidence>